<dbReference type="InterPro" id="IPR017853">
    <property type="entry name" value="GH"/>
</dbReference>
<gene>
    <name evidence="14" type="ORF">BDY21DRAFT_177448</name>
</gene>
<evidence type="ECO:0000256" key="11">
    <source>
        <dbReference type="ARBA" id="ARBA00041516"/>
    </source>
</evidence>
<dbReference type="EMBL" id="MU001674">
    <property type="protein sequence ID" value="KAF2459753.1"/>
    <property type="molecule type" value="Genomic_DNA"/>
</dbReference>
<protein>
    <recommendedName>
        <fullName evidence="9">Probable beta-glucosidase btgE</fullName>
    </recommendedName>
    <alternativeName>
        <fullName evidence="10">Beta-D-glucoside glucohydrolase btgE</fullName>
    </alternativeName>
    <alternativeName>
        <fullName evidence="12">Cellobiase btgE</fullName>
    </alternativeName>
    <alternativeName>
        <fullName evidence="11">Gentiobiase btgE</fullName>
    </alternativeName>
</protein>
<evidence type="ECO:0000256" key="7">
    <source>
        <dbReference type="ARBA" id="ARBA00023295"/>
    </source>
</evidence>
<dbReference type="PANTHER" id="PTHR16631">
    <property type="entry name" value="GLUCAN 1,3-BETA-GLUCOSIDASE"/>
    <property type="match status" value="1"/>
</dbReference>
<evidence type="ECO:0000256" key="9">
    <source>
        <dbReference type="ARBA" id="ARBA00039284"/>
    </source>
</evidence>
<organism evidence="14 15">
    <name type="scientific">Lineolata rhizophorae</name>
    <dbReference type="NCBI Taxonomy" id="578093"/>
    <lineage>
        <taxon>Eukaryota</taxon>
        <taxon>Fungi</taxon>
        <taxon>Dikarya</taxon>
        <taxon>Ascomycota</taxon>
        <taxon>Pezizomycotina</taxon>
        <taxon>Dothideomycetes</taxon>
        <taxon>Dothideomycetes incertae sedis</taxon>
        <taxon>Lineolatales</taxon>
        <taxon>Lineolataceae</taxon>
        <taxon>Lineolata</taxon>
    </lineage>
</organism>
<dbReference type="InterPro" id="IPR050732">
    <property type="entry name" value="Beta-glucan_modifiers"/>
</dbReference>
<dbReference type="SUPFAM" id="SSF51445">
    <property type="entry name" value="(Trans)glycosidases"/>
    <property type="match status" value="1"/>
</dbReference>
<dbReference type="Proteomes" id="UP000799766">
    <property type="component" value="Unassembled WGS sequence"/>
</dbReference>
<evidence type="ECO:0000256" key="12">
    <source>
        <dbReference type="ARBA" id="ARBA00042762"/>
    </source>
</evidence>
<evidence type="ECO:0000256" key="3">
    <source>
        <dbReference type="ARBA" id="ARBA00022512"/>
    </source>
</evidence>
<evidence type="ECO:0000256" key="4">
    <source>
        <dbReference type="ARBA" id="ARBA00022525"/>
    </source>
</evidence>
<sequence>MYENTTVYVTPSPVETSTETSTETPTPTPSTSSYCPPTVPTPVVTVCPTPGVYTFPAETVTVTNTTTVCGAATTILTPGVCSYGGVTTSVTTSTTVTCPFATVITSDEVETSTIMTTTYVCPSAGEYTVVPHTTTSVSETETCVFPTPSEYAPGTYEHPEMTITITKTSEVYVCPFTKPTPTPESTPESSYTPESTPESSYTPESPSTPTPESTPSTTYVYEAPSSSEVEELPSATPSDSYSSGISTNGHQWAMSYTPYTSEGSCKTRDEVFSDIELIASKGFTTIRLYATDCSGLENVGDACEASGLSMIIGIFIKEDGISGAEDQVTDIVSWGKWDLVVMVVIGNEAIFNGFCTASELAGFISSCKTAFSAAGYSGPCTTTEPLGTLQEAAGALCDVIDVVAANIQSFFNPSVSASSAGEFVASQLELVGECCPGLDAYNLETGWPSRGSSNGDARPGHEEQAEAIGGILEAVGDHSVIFSYGDDLWKEPGEFGVEQSWGCGDIF</sequence>
<comment type="similarity">
    <text evidence="2">Belongs to the glycosyl hydrolase 17 family.</text>
</comment>
<evidence type="ECO:0000256" key="5">
    <source>
        <dbReference type="ARBA" id="ARBA00022729"/>
    </source>
</evidence>
<evidence type="ECO:0000256" key="8">
    <source>
        <dbReference type="ARBA" id="ARBA00024983"/>
    </source>
</evidence>
<feature type="compositionally biased region" description="Polar residues" evidence="13">
    <location>
        <begin position="235"/>
        <end position="244"/>
    </location>
</feature>
<feature type="compositionally biased region" description="Low complexity" evidence="13">
    <location>
        <begin position="9"/>
        <end position="35"/>
    </location>
</feature>
<accession>A0A6A6P8H7</accession>
<evidence type="ECO:0000256" key="10">
    <source>
        <dbReference type="ARBA" id="ARBA00041495"/>
    </source>
</evidence>
<evidence type="ECO:0000313" key="15">
    <source>
        <dbReference type="Proteomes" id="UP000799766"/>
    </source>
</evidence>
<feature type="compositionally biased region" description="Low complexity" evidence="13">
    <location>
        <begin position="185"/>
        <end position="219"/>
    </location>
</feature>
<comment type="subcellular location">
    <subcellularLocation>
        <location evidence="1">Secreted</location>
        <location evidence="1">Cell wall</location>
    </subcellularLocation>
</comment>
<dbReference type="AlphaFoldDB" id="A0A6A6P8H7"/>
<dbReference type="PANTHER" id="PTHR16631:SF24">
    <property type="entry name" value="FAMILY 17 GLUCOSIDASE SCW11-RELATED"/>
    <property type="match status" value="1"/>
</dbReference>
<reference evidence="14" key="1">
    <citation type="journal article" date="2020" name="Stud. Mycol.">
        <title>101 Dothideomycetes genomes: a test case for predicting lifestyles and emergence of pathogens.</title>
        <authorList>
            <person name="Haridas S."/>
            <person name="Albert R."/>
            <person name="Binder M."/>
            <person name="Bloem J."/>
            <person name="Labutti K."/>
            <person name="Salamov A."/>
            <person name="Andreopoulos B."/>
            <person name="Baker S."/>
            <person name="Barry K."/>
            <person name="Bills G."/>
            <person name="Bluhm B."/>
            <person name="Cannon C."/>
            <person name="Castanera R."/>
            <person name="Culley D."/>
            <person name="Daum C."/>
            <person name="Ezra D."/>
            <person name="Gonzalez J."/>
            <person name="Henrissat B."/>
            <person name="Kuo A."/>
            <person name="Liang C."/>
            <person name="Lipzen A."/>
            <person name="Lutzoni F."/>
            <person name="Magnuson J."/>
            <person name="Mondo S."/>
            <person name="Nolan M."/>
            <person name="Ohm R."/>
            <person name="Pangilinan J."/>
            <person name="Park H.-J."/>
            <person name="Ramirez L."/>
            <person name="Alfaro M."/>
            <person name="Sun H."/>
            <person name="Tritt A."/>
            <person name="Yoshinaga Y."/>
            <person name="Zwiers L.-H."/>
            <person name="Turgeon B."/>
            <person name="Goodwin S."/>
            <person name="Spatafora J."/>
            <person name="Crous P."/>
            <person name="Grigoriev I."/>
        </authorList>
    </citation>
    <scope>NUCLEOTIDE SEQUENCE</scope>
    <source>
        <strain evidence="14">ATCC 16933</strain>
    </source>
</reference>
<evidence type="ECO:0000256" key="6">
    <source>
        <dbReference type="ARBA" id="ARBA00022801"/>
    </source>
</evidence>
<keyword evidence="4" id="KW-0964">Secreted</keyword>
<dbReference type="GO" id="GO:0009986">
    <property type="term" value="C:cell surface"/>
    <property type="evidence" value="ECO:0007669"/>
    <property type="project" value="TreeGrafter"/>
</dbReference>
<dbReference type="GO" id="GO:0009277">
    <property type="term" value="C:fungal-type cell wall"/>
    <property type="evidence" value="ECO:0007669"/>
    <property type="project" value="TreeGrafter"/>
</dbReference>
<evidence type="ECO:0000256" key="1">
    <source>
        <dbReference type="ARBA" id="ARBA00004191"/>
    </source>
</evidence>
<keyword evidence="15" id="KW-1185">Reference proteome</keyword>
<keyword evidence="3" id="KW-0134">Cell wall</keyword>
<dbReference type="GO" id="GO:0005576">
    <property type="term" value="C:extracellular region"/>
    <property type="evidence" value="ECO:0007669"/>
    <property type="project" value="TreeGrafter"/>
</dbReference>
<name>A0A6A6P8H7_9PEZI</name>
<dbReference type="GO" id="GO:0071555">
    <property type="term" value="P:cell wall organization"/>
    <property type="evidence" value="ECO:0007669"/>
    <property type="project" value="TreeGrafter"/>
</dbReference>
<evidence type="ECO:0000256" key="13">
    <source>
        <dbReference type="SAM" id="MobiDB-lite"/>
    </source>
</evidence>
<keyword evidence="7" id="KW-0326">Glycosidase</keyword>
<proteinExistence type="inferred from homology"/>
<feature type="region of interest" description="Disordered" evidence="13">
    <location>
        <begin position="1"/>
        <end position="35"/>
    </location>
</feature>
<evidence type="ECO:0000256" key="2">
    <source>
        <dbReference type="ARBA" id="ARBA00008773"/>
    </source>
</evidence>
<evidence type="ECO:0000313" key="14">
    <source>
        <dbReference type="EMBL" id="KAF2459753.1"/>
    </source>
</evidence>
<feature type="region of interest" description="Disordered" evidence="13">
    <location>
        <begin position="176"/>
        <end position="244"/>
    </location>
</feature>
<keyword evidence="5" id="KW-0732">Signal</keyword>
<comment type="function">
    <text evidence="8">Beta-glucosidases are one of a number of cellulolytic enzymes involved in the degradation of cellulosic biomass. Catalyzes the last step releasing glucose from the inhibitory cellobiose.</text>
</comment>
<keyword evidence="6 14" id="KW-0378">Hydrolase</keyword>
<dbReference type="GO" id="GO:0042973">
    <property type="term" value="F:glucan endo-1,3-beta-D-glucosidase activity"/>
    <property type="evidence" value="ECO:0007669"/>
    <property type="project" value="TreeGrafter"/>
</dbReference>
<dbReference type="OrthoDB" id="4082933at2759"/>